<sequence length="184" mass="19423">MALSTVAIASTLVGSTVLSTAPAYAARFQTNFFVDIVSGDFLVGDTFSGQVTYDDSLLSGIGLEQVAPDFGLISLTFDYVGSDLSTAVTYSKGDDDTDSGFPLAIFQDGELVGLDYSVAIASDLSFQFREEPLGSVDFGFFTDNFSTFELNTGTVTFAEPMPVPEPAMVAGLVTLVGLALCRRP</sequence>
<dbReference type="AlphaFoldDB" id="A0A6M0RX83"/>
<keyword evidence="1" id="KW-0732">Signal</keyword>
<evidence type="ECO:0000313" key="2">
    <source>
        <dbReference type="EMBL" id="NEZ60322.1"/>
    </source>
</evidence>
<feature type="signal peptide" evidence="1">
    <location>
        <begin position="1"/>
        <end position="25"/>
    </location>
</feature>
<dbReference type="EMBL" id="QXHD01000004">
    <property type="protein sequence ID" value="NEZ60322.1"/>
    <property type="molecule type" value="Genomic_DNA"/>
</dbReference>
<evidence type="ECO:0000256" key="1">
    <source>
        <dbReference type="SAM" id="SignalP"/>
    </source>
</evidence>
<protein>
    <recommendedName>
        <fullName evidence="4">PEP-CTERM sorting domain-containing protein</fullName>
    </recommendedName>
</protein>
<gene>
    <name evidence="2" type="ORF">DXZ20_32700</name>
</gene>
<comment type="caution">
    <text evidence="2">The sequence shown here is derived from an EMBL/GenBank/DDBJ whole genome shotgun (WGS) entry which is preliminary data.</text>
</comment>
<organism evidence="2 3">
    <name type="scientific">Adonisia turfae CCMR0081</name>
    <dbReference type="NCBI Taxonomy" id="2292702"/>
    <lineage>
        <taxon>Bacteria</taxon>
        <taxon>Bacillati</taxon>
        <taxon>Cyanobacteriota</taxon>
        <taxon>Adonisia</taxon>
        <taxon>Adonisia turfae</taxon>
    </lineage>
</organism>
<name>A0A6M0RX83_9CYAN</name>
<feature type="chain" id="PRO_5027104802" description="PEP-CTERM sorting domain-containing protein" evidence="1">
    <location>
        <begin position="26"/>
        <end position="184"/>
    </location>
</feature>
<evidence type="ECO:0000313" key="3">
    <source>
        <dbReference type="Proteomes" id="UP000481033"/>
    </source>
</evidence>
<dbReference type="Proteomes" id="UP000481033">
    <property type="component" value="Unassembled WGS sequence"/>
</dbReference>
<reference evidence="2 3" key="1">
    <citation type="journal article" date="2020" name="Microb. Ecol.">
        <title>Ecogenomics of the Marine Benthic Filamentous Cyanobacterium Adonisia.</title>
        <authorList>
            <person name="Walter J.M."/>
            <person name="Coutinho F.H."/>
            <person name="Leomil L."/>
            <person name="Hargreaves P.I."/>
            <person name="Campeao M.E."/>
            <person name="Vieira V.V."/>
            <person name="Silva B.S."/>
            <person name="Fistarol G.O."/>
            <person name="Salomon P.S."/>
            <person name="Sawabe T."/>
            <person name="Mino S."/>
            <person name="Hosokawa M."/>
            <person name="Miyashita H."/>
            <person name="Maruyama F."/>
            <person name="van Verk M.C."/>
            <person name="Dutilh B.E."/>
            <person name="Thompson C.C."/>
            <person name="Thompson F.L."/>
        </authorList>
    </citation>
    <scope>NUCLEOTIDE SEQUENCE [LARGE SCALE GENOMIC DNA]</scope>
    <source>
        <strain evidence="2 3">CCMR0081</strain>
    </source>
</reference>
<keyword evidence="3" id="KW-1185">Reference proteome</keyword>
<evidence type="ECO:0008006" key="4">
    <source>
        <dbReference type="Google" id="ProtNLM"/>
    </source>
</evidence>
<accession>A0A6M0RX83</accession>
<proteinExistence type="predicted"/>